<feature type="domain" description="Proline utilization A proline dehydrogenase N-terminal" evidence="2">
    <location>
        <begin position="13"/>
        <end position="59"/>
    </location>
</feature>
<dbReference type="InterPro" id="IPR024090">
    <property type="entry name" value="PRODH_PutA_dom_I"/>
</dbReference>
<dbReference type="SUPFAM" id="SSF81935">
    <property type="entry name" value="N-terminal domain of bifunctional PutA protein"/>
    <property type="match status" value="1"/>
</dbReference>
<dbReference type="GO" id="GO:0003842">
    <property type="term" value="F:L-glutamate gamma-semialdehyde dehydrogenase activity"/>
    <property type="evidence" value="ECO:0007669"/>
    <property type="project" value="InterPro"/>
</dbReference>
<gene>
    <name evidence="3" type="ORF">DCF82_19825</name>
</gene>
<organism evidence="3 4">
    <name type="scientific">Marinobacter nauticus</name>
    <name type="common">Marinobacter hydrocarbonoclasticus</name>
    <name type="synonym">Marinobacter aquaeolei</name>
    <dbReference type="NCBI Taxonomy" id="2743"/>
    <lineage>
        <taxon>Bacteria</taxon>
        <taxon>Pseudomonadati</taxon>
        <taxon>Pseudomonadota</taxon>
        <taxon>Gammaproteobacteria</taxon>
        <taxon>Pseudomonadales</taxon>
        <taxon>Marinobacteraceae</taxon>
        <taxon>Marinobacter</taxon>
    </lineage>
</organism>
<dbReference type="Pfam" id="PF14850">
    <property type="entry name" value="Pro_dh-DNA_bdg"/>
    <property type="match status" value="1"/>
</dbReference>
<dbReference type="InterPro" id="IPR041349">
    <property type="entry name" value="PRODH"/>
</dbReference>
<dbReference type="InterPro" id="IPR024089">
    <property type="entry name" value="PRODH_PutA_dom_I/II"/>
</dbReference>
<reference evidence="3 4" key="1">
    <citation type="journal article" date="2018" name="Nat. Biotechnol.">
        <title>A standardized bacterial taxonomy based on genome phylogeny substantially revises the tree of life.</title>
        <authorList>
            <person name="Parks D.H."/>
            <person name="Chuvochina M."/>
            <person name="Waite D.W."/>
            <person name="Rinke C."/>
            <person name="Skarshewski A."/>
            <person name="Chaumeil P.A."/>
            <person name="Hugenholtz P."/>
        </authorList>
    </citation>
    <scope>NUCLEOTIDE SEQUENCE [LARGE SCALE GENOMIC DNA]</scope>
    <source>
        <strain evidence="3">UBA9049</strain>
    </source>
</reference>
<evidence type="ECO:0000259" key="2">
    <source>
        <dbReference type="Pfam" id="PF18327"/>
    </source>
</evidence>
<dbReference type="Gene3D" id="1.10.2060.10">
    <property type="entry name" value="PutA proline dehydrogenase (PRODH), domain 2"/>
    <property type="match status" value="1"/>
</dbReference>
<feature type="non-terminal residue" evidence="3">
    <location>
        <position position="109"/>
    </location>
</feature>
<name>A0A3B8WLQ0_MARNT</name>
<sequence length="109" mass="12215">MSLQQSVAPELNDIRQAIRANYLADEHEVIHRLIAEAQLSDETRKAISARAAELVRDVRNSARPTIMEKFLAEYGLTTKEGVALMCLAEALLRVPDNLTIQDLIEDKIT</sequence>
<accession>A0A3B8WLQ0</accession>
<dbReference type="EMBL" id="DLYI01000274">
    <property type="protein sequence ID" value="HAC30033.1"/>
    <property type="molecule type" value="Genomic_DNA"/>
</dbReference>
<protein>
    <recommendedName>
        <fullName evidence="5">Proline dehydrogenase</fullName>
    </recommendedName>
</protein>
<feature type="domain" description="Proline dehydrogenase PutA" evidence="1">
    <location>
        <begin position="67"/>
        <end position="109"/>
    </location>
</feature>
<evidence type="ECO:0008006" key="5">
    <source>
        <dbReference type="Google" id="ProtNLM"/>
    </source>
</evidence>
<dbReference type="InterPro" id="IPR024082">
    <property type="entry name" value="PRODH_PutA_dom_II"/>
</dbReference>
<evidence type="ECO:0000313" key="3">
    <source>
        <dbReference type="EMBL" id="HAC30033.1"/>
    </source>
</evidence>
<evidence type="ECO:0000313" key="4">
    <source>
        <dbReference type="Proteomes" id="UP000261325"/>
    </source>
</evidence>
<proteinExistence type="predicted"/>
<dbReference type="AlphaFoldDB" id="A0A3B8WLQ0"/>
<comment type="caution">
    <text evidence="3">The sequence shown here is derived from an EMBL/GenBank/DDBJ whole genome shotgun (WGS) entry which is preliminary data.</text>
</comment>
<dbReference type="Gene3D" id="1.20.5.550">
    <property type="entry name" value="Single Helix bin"/>
    <property type="match status" value="1"/>
</dbReference>
<dbReference type="Pfam" id="PF18327">
    <property type="entry name" value="PRODH"/>
    <property type="match status" value="1"/>
</dbReference>
<evidence type="ECO:0000259" key="1">
    <source>
        <dbReference type="Pfam" id="PF14850"/>
    </source>
</evidence>
<dbReference type="Proteomes" id="UP000261325">
    <property type="component" value="Unassembled WGS sequence"/>
</dbReference>